<accession>A0A8H5MHE5</accession>
<dbReference type="EMBL" id="JAACJN010000001">
    <property type="protein sequence ID" value="KAF5393983.1"/>
    <property type="molecule type" value="Genomic_DNA"/>
</dbReference>
<evidence type="ECO:0000259" key="1">
    <source>
        <dbReference type="Pfam" id="PF10338"/>
    </source>
</evidence>
<reference evidence="2 3" key="1">
    <citation type="journal article" date="2020" name="ISME J.">
        <title>Uncovering the hidden diversity of litter-decomposition mechanisms in mushroom-forming fungi.</title>
        <authorList>
            <person name="Floudas D."/>
            <person name="Bentzer J."/>
            <person name="Ahren D."/>
            <person name="Johansson T."/>
            <person name="Persson P."/>
            <person name="Tunlid A."/>
        </authorList>
    </citation>
    <scope>NUCLEOTIDE SEQUENCE [LARGE SCALE GENOMIC DNA]</scope>
    <source>
        <strain evidence="2 3">CBS 406.79</strain>
    </source>
</reference>
<organism evidence="2 3">
    <name type="scientific">Collybiopsis confluens</name>
    <dbReference type="NCBI Taxonomy" id="2823264"/>
    <lineage>
        <taxon>Eukaryota</taxon>
        <taxon>Fungi</taxon>
        <taxon>Dikarya</taxon>
        <taxon>Basidiomycota</taxon>
        <taxon>Agaricomycotina</taxon>
        <taxon>Agaricomycetes</taxon>
        <taxon>Agaricomycetidae</taxon>
        <taxon>Agaricales</taxon>
        <taxon>Marasmiineae</taxon>
        <taxon>Omphalotaceae</taxon>
        <taxon>Collybiopsis</taxon>
    </lineage>
</organism>
<sequence>MAKSLRSKVKREFRSKKREAGVYAAAEAGRLHRLNAKLLTVASKDNGGDEVLNDEPTETIDTSGSLWLTAFSLMDPDNITADSMSWLAHAMHADASCSQTNHPRNLDLDLSSVHVWNDH</sequence>
<dbReference type="InterPro" id="IPR019434">
    <property type="entry name" value="DUF2423"/>
</dbReference>
<dbReference type="Proteomes" id="UP000518752">
    <property type="component" value="Unassembled WGS sequence"/>
</dbReference>
<evidence type="ECO:0000313" key="3">
    <source>
        <dbReference type="Proteomes" id="UP000518752"/>
    </source>
</evidence>
<dbReference type="PANTHER" id="PTHR28219">
    <property type="entry name" value="UPF0642 PROTEIN YBL028C"/>
    <property type="match status" value="1"/>
</dbReference>
<name>A0A8H5MHE5_9AGAR</name>
<dbReference type="OrthoDB" id="4087970at2759"/>
<protein>
    <recommendedName>
        <fullName evidence="1">DUF2423 domain-containing protein</fullName>
    </recommendedName>
</protein>
<evidence type="ECO:0000313" key="2">
    <source>
        <dbReference type="EMBL" id="KAF5393983.1"/>
    </source>
</evidence>
<dbReference type="Pfam" id="PF10338">
    <property type="entry name" value="YBL028C_N"/>
    <property type="match status" value="1"/>
</dbReference>
<gene>
    <name evidence="2" type="ORF">D9757_000206</name>
</gene>
<keyword evidence="3" id="KW-1185">Reference proteome</keyword>
<dbReference type="GO" id="GO:0030687">
    <property type="term" value="C:preribosome, large subunit precursor"/>
    <property type="evidence" value="ECO:0007669"/>
    <property type="project" value="TreeGrafter"/>
</dbReference>
<proteinExistence type="predicted"/>
<feature type="domain" description="DUF2423" evidence="1">
    <location>
        <begin position="1"/>
        <end position="44"/>
    </location>
</feature>
<comment type="caution">
    <text evidence="2">The sequence shown here is derived from an EMBL/GenBank/DDBJ whole genome shotgun (WGS) entry which is preliminary data.</text>
</comment>
<dbReference type="PANTHER" id="PTHR28219:SF1">
    <property type="entry name" value="UPF0642 PROTEIN YBL028C"/>
    <property type="match status" value="1"/>
</dbReference>
<dbReference type="AlphaFoldDB" id="A0A8H5MHE5"/>